<dbReference type="EMBL" id="CAAALY010055314">
    <property type="protein sequence ID" value="VEL22225.1"/>
    <property type="molecule type" value="Genomic_DNA"/>
</dbReference>
<keyword evidence="3" id="KW-1185">Reference proteome</keyword>
<sequence>MLRPDSSASGPVEGCIGTGGGSGDLGSPGTGKPPVRPFGGKEEEVGHAVDLIPTLNLLEPGCLRGHSFG</sequence>
<evidence type="ECO:0000313" key="2">
    <source>
        <dbReference type="EMBL" id="VEL22225.1"/>
    </source>
</evidence>
<reference evidence="2" key="1">
    <citation type="submission" date="2018-11" db="EMBL/GenBank/DDBJ databases">
        <authorList>
            <consortium name="Pathogen Informatics"/>
        </authorList>
    </citation>
    <scope>NUCLEOTIDE SEQUENCE</scope>
</reference>
<feature type="region of interest" description="Disordered" evidence="1">
    <location>
        <begin position="1"/>
        <end position="43"/>
    </location>
</feature>
<proteinExistence type="predicted"/>
<feature type="compositionally biased region" description="Gly residues" evidence="1">
    <location>
        <begin position="16"/>
        <end position="29"/>
    </location>
</feature>
<protein>
    <submittedName>
        <fullName evidence="2">Uncharacterized protein</fullName>
    </submittedName>
</protein>
<comment type="caution">
    <text evidence="2">The sequence shown here is derived from an EMBL/GenBank/DDBJ whole genome shotgun (WGS) entry which is preliminary data.</text>
</comment>
<evidence type="ECO:0000313" key="3">
    <source>
        <dbReference type="Proteomes" id="UP000784294"/>
    </source>
</evidence>
<organism evidence="2 3">
    <name type="scientific">Protopolystoma xenopodis</name>
    <dbReference type="NCBI Taxonomy" id="117903"/>
    <lineage>
        <taxon>Eukaryota</taxon>
        <taxon>Metazoa</taxon>
        <taxon>Spiralia</taxon>
        <taxon>Lophotrochozoa</taxon>
        <taxon>Platyhelminthes</taxon>
        <taxon>Monogenea</taxon>
        <taxon>Polyopisthocotylea</taxon>
        <taxon>Polystomatidea</taxon>
        <taxon>Polystomatidae</taxon>
        <taxon>Protopolystoma</taxon>
    </lineage>
</organism>
<evidence type="ECO:0000256" key="1">
    <source>
        <dbReference type="SAM" id="MobiDB-lite"/>
    </source>
</evidence>
<dbReference type="Proteomes" id="UP000784294">
    <property type="component" value="Unassembled WGS sequence"/>
</dbReference>
<dbReference type="AlphaFoldDB" id="A0A448WWU0"/>
<gene>
    <name evidence="2" type="ORF">PXEA_LOCUS15665</name>
</gene>
<accession>A0A448WWU0</accession>
<name>A0A448WWU0_9PLAT</name>